<keyword evidence="1" id="KW-0472">Membrane</keyword>
<evidence type="ECO:0008006" key="4">
    <source>
        <dbReference type="Google" id="ProtNLM"/>
    </source>
</evidence>
<dbReference type="AlphaFoldDB" id="A0A316UGG4"/>
<keyword evidence="1" id="KW-0812">Transmembrane</keyword>
<name>A0A316UGG4_9BASI</name>
<feature type="transmembrane region" description="Helical" evidence="1">
    <location>
        <begin position="77"/>
        <end position="98"/>
    </location>
</feature>
<evidence type="ECO:0000313" key="2">
    <source>
        <dbReference type="EMBL" id="PWN23994.1"/>
    </source>
</evidence>
<dbReference type="RefSeq" id="XP_025351154.1">
    <property type="nucleotide sequence ID" value="XM_025489453.1"/>
</dbReference>
<keyword evidence="1" id="KW-1133">Transmembrane helix</keyword>
<organism evidence="2 3">
    <name type="scientific">Pseudomicrostroma glucosiphilum</name>
    <dbReference type="NCBI Taxonomy" id="1684307"/>
    <lineage>
        <taxon>Eukaryota</taxon>
        <taxon>Fungi</taxon>
        <taxon>Dikarya</taxon>
        <taxon>Basidiomycota</taxon>
        <taxon>Ustilaginomycotina</taxon>
        <taxon>Exobasidiomycetes</taxon>
        <taxon>Microstromatales</taxon>
        <taxon>Microstromatales incertae sedis</taxon>
        <taxon>Pseudomicrostroma</taxon>
    </lineage>
</organism>
<feature type="transmembrane region" description="Helical" evidence="1">
    <location>
        <begin position="40"/>
        <end position="62"/>
    </location>
</feature>
<sequence>MTTLHPIQPRLNATHSQPSRCSFKSDLCPLFVTLASLRFLFYRIALVCSCSLPFPSLVALYLHPFFFPPSELDPRSISTLALALALESLLALLVRSVAQPPPSPNLTSSRSLLFHSTSIPLLFCLVSSMSLSLPVFFFPISHAPLFFFLSLTHTFTKSK</sequence>
<gene>
    <name evidence="2" type="ORF">BCV69DRAFT_16401</name>
</gene>
<accession>A0A316UGG4</accession>
<evidence type="ECO:0000313" key="3">
    <source>
        <dbReference type="Proteomes" id="UP000245942"/>
    </source>
</evidence>
<evidence type="ECO:0000256" key="1">
    <source>
        <dbReference type="SAM" id="Phobius"/>
    </source>
</evidence>
<dbReference type="EMBL" id="KZ819321">
    <property type="protein sequence ID" value="PWN23994.1"/>
    <property type="molecule type" value="Genomic_DNA"/>
</dbReference>
<proteinExistence type="predicted"/>
<protein>
    <recommendedName>
        <fullName evidence="4">Transmembrane protein</fullName>
    </recommendedName>
</protein>
<dbReference type="Proteomes" id="UP000245942">
    <property type="component" value="Unassembled WGS sequence"/>
</dbReference>
<feature type="transmembrane region" description="Helical" evidence="1">
    <location>
        <begin position="119"/>
        <end position="140"/>
    </location>
</feature>
<dbReference type="GeneID" id="37011187"/>
<keyword evidence="3" id="KW-1185">Reference proteome</keyword>
<reference evidence="2 3" key="1">
    <citation type="journal article" date="2018" name="Mol. Biol. Evol.">
        <title>Broad Genomic Sampling Reveals a Smut Pathogenic Ancestry of the Fungal Clade Ustilaginomycotina.</title>
        <authorList>
            <person name="Kijpornyongpan T."/>
            <person name="Mondo S.J."/>
            <person name="Barry K."/>
            <person name="Sandor L."/>
            <person name="Lee J."/>
            <person name="Lipzen A."/>
            <person name="Pangilinan J."/>
            <person name="LaButti K."/>
            <person name="Hainaut M."/>
            <person name="Henrissat B."/>
            <person name="Grigoriev I.V."/>
            <person name="Spatafora J.W."/>
            <person name="Aime M.C."/>
        </authorList>
    </citation>
    <scope>NUCLEOTIDE SEQUENCE [LARGE SCALE GENOMIC DNA]</scope>
    <source>
        <strain evidence="2 3">MCA 4718</strain>
    </source>
</reference>